<dbReference type="SUPFAM" id="SSF53335">
    <property type="entry name" value="S-adenosyl-L-methionine-dependent methyltransferases"/>
    <property type="match status" value="1"/>
</dbReference>
<evidence type="ECO:0000313" key="7">
    <source>
        <dbReference type="Proteomes" id="UP000053477"/>
    </source>
</evidence>
<proteinExistence type="predicted"/>
<evidence type="ECO:0000256" key="1">
    <source>
        <dbReference type="ARBA" id="ARBA00022603"/>
    </source>
</evidence>
<dbReference type="Gene3D" id="1.10.10.10">
    <property type="entry name" value="Winged helix-like DNA-binding domain superfamily/Winged helix DNA-binding domain"/>
    <property type="match status" value="1"/>
</dbReference>
<name>A0A0H2R2V3_9AGAM</name>
<evidence type="ECO:0000259" key="5">
    <source>
        <dbReference type="Pfam" id="PF08100"/>
    </source>
</evidence>
<dbReference type="InterPro" id="IPR012967">
    <property type="entry name" value="COMT_dimerisation"/>
</dbReference>
<evidence type="ECO:0000313" key="6">
    <source>
        <dbReference type="EMBL" id="KLO06095.1"/>
    </source>
</evidence>
<sequence>MTSTIRALAEVILQNIDALEADCARRGVEAPSMKEPFKPGSEFSLNDADVQKASTVIVAAAQQLINTVQPPQVNLVMTAYSTTLAGAIRVAAEFHIADILSEAGPAGLHVKDICSICKADPVKIGQVLRFLASAWIFQEVKPDVYSNNRNSSIMVKGLSVKELHESPETKYSKPEGSTAALLGIIGDETIKGASYLYETLSDPKTAFSGEANEAPLCKALNTDLSCWQLYEQPEQQERQHRFGVAMQGISRLEPIEVTTKGFDWSGLKKDAVVVDVGGGIGSFSLALAKEHPQVKFVVQDRGPVVEDGLERAKVFFPEGVDSGRLSFQEHNFFESEPIKNADVYMLKFIIHDWSNKYSHIILKRLREAAAPHSRLIIVDKIIPYICPPSEVNEDVSVPGVWKPELPEPIVNMSGGIIYPHLSSVVMMLWCNGQERTIGDFNELLAEAGWKLEQVHQHDAFGQNSSQIIAVPI</sequence>
<keyword evidence="1 6" id="KW-0489">Methyltransferase</keyword>
<gene>
    <name evidence="6" type="ORF">SCHPADRAFT_895734</name>
</gene>
<dbReference type="InterPro" id="IPR036388">
    <property type="entry name" value="WH-like_DNA-bd_sf"/>
</dbReference>
<dbReference type="InterPro" id="IPR001077">
    <property type="entry name" value="COMT_C"/>
</dbReference>
<dbReference type="PANTHER" id="PTHR43712:SF2">
    <property type="entry name" value="O-METHYLTRANSFERASE CICE"/>
    <property type="match status" value="1"/>
</dbReference>
<feature type="domain" description="O-methyltransferase dimerisation" evidence="5">
    <location>
        <begin position="87"/>
        <end position="156"/>
    </location>
</feature>
<dbReference type="GO" id="GO:0046983">
    <property type="term" value="F:protein dimerization activity"/>
    <property type="evidence" value="ECO:0007669"/>
    <property type="project" value="InterPro"/>
</dbReference>
<dbReference type="AlphaFoldDB" id="A0A0H2R2V3"/>
<dbReference type="InterPro" id="IPR029063">
    <property type="entry name" value="SAM-dependent_MTases_sf"/>
</dbReference>
<organism evidence="6 7">
    <name type="scientific">Schizopora paradoxa</name>
    <dbReference type="NCBI Taxonomy" id="27342"/>
    <lineage>
        <taxon>Eukaryota</taxon>
        <taxon>Fungi</taxon>
        <taxon>Dikarya</taxon>
        <taxon>Basidiomycota</taxon>
        <taxon>Agaricomycotina</taxon>
        <taxon>Agaricomycetes</taxon>
        <taxon>Hymenochaetales</taxon>
        <taxon>Schizoporaceae</taxon>
        <taxon>Schizopora</taxon>
    </lineage>
</organism>
<keyword evidence="7" id="KW-1185">Reference proteome</keyword>
<dbReference type="InterPro" id="IPR036390">
    <property type="entry name" value="WH_DNA-bd_sf"/>
</dbReference>
<dbReference type="PANTHER" id="PTHR43712">
    <property type="entry name" value="PUTATIVE (AFU_ORTHOLOGUE AFUA_4G14580)-RELATED"/>
    <property type="match status" value="1"/>
</dbReference>
<evidence type="ECO:0000256" key="3">
    <source>
        <dbReference type="ARBA" id="ARBA00022691"/>
    </source>
</evidence>
<dbReference type="EMBL" id="KQ086237">
    <property type="protein sequence ID" value="KLO06095.1"/>
    <property type="molecule type" value="Genomic_DNA"/>
</dbReference>
<accession>A0A0H2R2V3</accession>
<dbReference type="STRING" id="27342.A0A0H2R2V3"/>
<dbReference type="InterPro" id="IPR016461">
    <property type="entry name" value="COMT-like"/>
</dbReference>
<dbReference type="Gene3D" id="3.40.50.150">
    <property type="entry name" value="Vaccinia Virus protein VP39"/>
    <property type="match status" value="1"/>
</dbReference>
<reference evidence="6 7" key="1">
    <citation type="submission" date="2015-04" db="EMBL/GenBank/DDBJ databases">
        <title>Complete genome sequence of Schizopora paradoxa KUC8140, a cosmopolitan wood degrader in East Asia.</title>
        <authorList>
            <consortium name="DOE Joint Genome Institute"/>
            <person name="Min B."/>
            <person name="Park H."/>
            <person name="Jang Y."/>
            <person name="Kim J.-J."/>
            <person name="Kim K.H."/>
            <person name="Pangilinan J."/>
            <person name="Lipzen A."/>
            <person name="Riley R."/>
            <person name="Grigoriev I.V."/>
            <person name="Spatafora J.W."/>
            <person name="Choi I.-G."/>
        </authorList>
    </citation>
    <scope>NUCLEOTIDE SEQUENCE [LARGE SCALE GENOMIC DNA]</scope>
    <source>
        <strain evidence="6 7">KUC8140</strain>
    </source>
</reference>
<dbReference type="Proteomes" id="UP000053477">
    <property type="component" value="Unassembled WGS sequence"/>
</dbReference>
<evidence type="ECO:0000256" key="2">
    <source>
        <dbReference type="ARBA" id="ARBA00022679"/>
    </source>
</evidence>
<dbReference type="PROSITE" id="PS51683">
    <property type="entry name" value="SAM_OMT_II"/>
    <property type="match status" value="1"/>
</dbReference>
<keyword evidence="2 6" id="KW-0808">Transferase</keyword>
<dbReference type="GO" id="GO:0008171">
    <property type="term" value="F:O-methyltransferase activity"/>
    <property type="evidence" value="ECO:0007669"/>
    <property type="project" value="InterPro"/>
</dbReference>
<dbReference type="SUPFAM" id="SSF46785">
    <property type="entry name" value="Winged helix' DNA-binding domain"/>
    <property type="match status" value="1"/>
</dbReference>
<evidence type="ECO:0000259" key="4">
    <source>
        <dbReference type="Pfam" id="PF00891"/>
    </source>
</evidence>
<dbReference type="OrthoDB" id="2410195at2759"/>
<feature type="domain" description="O-methyltransferase C-terminal" evidence="4">
    <location>
        <begin position="235"/>
        <end position="383"/>
    </location>
</feature>
<dbReference type="InParanoid" id="A0A0H2R2V3"/>
<dbReference type="Pfam" id="PF08100">
    <property type="entry name" value="Dimerisation"/>
    <property type="match status" value="1"/>
</dbReference>
<protein>
    <submittedName>
        <fullName evidence="6">S-adenosyl-L-methionine-dependent methyltransferase</fullName>
    </submittedName>
</protein>
<keyword evidence="3" id="KW-0949">S-adenosyl-L-methionine</keyword>
<dbReference type="GO" id="GO:0032259">
    <property type="term" value="P:methylation"/>
    <property type="evidence" value="ECO:0007669"/>
    <property type="project" value="UniProtKB-KW"/>
</dbReference>
<dbReference type="Pfam" id="PF00891">
    <property type="entry name" value="Methyltransf_2"/>
    <property type="match status" value="1"/>
</dbReference>